<dbReference type="AlphaFoldDB" id="A0A919MQ03"/>
<dbReference type="EMBL" id="BOMV01000034">
    <property type="protein sequence ID" value="GIE95631.1"/>
    <property type="molecule type" value="Genomic_DNA"/>
</dbReference>
<dbReference type="Gene3D" id="3.40.50.2300">
    <property type="match status" value="1"/>
</dbReference>
<keyword evidence="1" id="KW-0805">Transcription regulation</keyword>
<dbReference type="SMART" id="SM00421">
    <property type="entry name" value="HTH_LUXR"/>
    <property type="match status" value="2"/>
</dbReference>
<proteinExistence type="predicted"/>
<evidence type="ECO:0000256" key="2">
    <source>
        <dbReference type="ARBA" id="ARBA00023125"/>
    </source>
</evidence>
<dbReference type="CDD" id="cd06170">
    <property type="entry name" value="LuxR_C_like"/>
    <property type="match status" value="2"/>
</dbReference>
<keyword evidence="3" id="KW-0804">Transcription</keyword>
<organism evidence="5 6">
    <name type="scientific">Paractinoplanes rishiriensis</name>
    <dbReference type="NCBI Taxonomy" id="1050105"/>
    <lineage>
        <taxon>Bacteria</taxon>
        <taxon>Bacillati</taxon>
        <taxon>Actinomycetota</taxon>
        <taxon>Actinomycetes</taxon>
        <taxon>Micromonosporales</taxon>
        <taxon>Micromonosporaceae</taxon>
        <taxon>Paractinoplanes</taxon>
    </lineage>
</organism>
<comment type="caution">
    <text evidence="5">The sequence shown here is derived from an EMBL/GenBank/DDBJ whole genome shotgun (WGS) entry which is preliminary data.</text>
</comment>
<dbReference type="GO" id="GO:0006355">
    <property type="term" value="P:regulation of DNA-templated transcription"/>
    <property type="evidence" value="ECO:0007669"/>
    <property type="project" value="InterPro"/>
</dbReference>
<dbReference type="PRINTS" id="PR00038">
    <property type="entry name" value="HTHLUXR"/>
</dbReference>
<evidence type="ECO:0000256" key="3">
    <source>
        <dbReference type="ARBA" id="ARBA00023163"/>
    </source>
</evidence>
<dbReference type="PANTHER" id="PTHR44688">
    <property type="entry name" value="DNA-BINDING TRANSCRIPTIONAL ACTIVATOR DEVR_DOSR"/>
    <property type="match status" value="1"/>
</dbReference>
<evidence type="ECO:0000256" key="1">
    <source>
        <dbReference type="ARBA" id="ARBA00023015"/>
    </source>
</evidence>
<sequence>MQRSTGEPALVAICCYHRLFRDALAAALSARSEFTVVGDVGDPDDLVSLCQLRAPEMVLCTAGEGVDRVLPALARVRAHCSRTRLVLIYRELSRGDLIASRRAGVDTLVPFSHGLDALVRLLSQHHADLRPAGAAASLPATPSALLTDREQDIVALLAAGHPVGLIAGLLGIGTRVVENHKRRIYQKLAVSSQSHLAARAATLGLVGRPPTTVVHGGDPSTGVPLVVLHAADGPIRDDIEVALRGAHLPFVLDGSPEHHRLGWASAVAVPTILVVVDPVARDWLGMTRPGTLALLVRSVPMSRDEALAALAHGVVGVVAATQVLNALVPALQLAACGHLTLEPATGAALAAAGVGWGDGEGVPELTEREGDILRSIAQGDTVRQTARSLGIAEKTVENTQARLFRKLGARNRAGALATAHALGLLELLANSRQPRVVPLKAAGDTETF</sequence>
<dbReference type="PROSITE" id="PS50043">
    <property type="entry name" value="HTH_LUXR_2"/>
    <property type="match status" value="2"/>
</dbReference>
<keyword evidence="6" id="KW-1185">Reference proteome</keyword>
<dbReference type="Pfam" id="PF00196">
    <property type="entry name" value="GerE"/>
    <property type="match status" value="2"/>
</dbReference>
<accession>A0A919MQ03</accession>
<dbReference type="SUPFAM" id="SSF46894">
    <property type="entry name" value="C-terminal effector domain of the bipartite response regulators"/>
    <property type="match status" value="2"/>
</dbReference>
<dbReference type="GO" id="GO:0003677">
    <property type="term" value="F:DNA binding"/>
    <property type="evidence" value="ECO:0007669"/>
    <property type="project" value="UniProtKB-KW"/>
</dbReference>
<dbReference type="Gene3D" id="1.10.10.10">
    <property type="entry name" value="Winged helix-like DNA-binding domain superfamily/Winged helix DNA-binding domain"/>
    <property type="match status" value="1"/>
</dbReference>
<protein>
    <recommendedName>
        <fullName evidence="4">HTH luxR-type domain-containing protein</fullName>
    </recommendedName>
</protein>
<evidence type="ECO:0000313" key="6">
    <source>
        <dbReference type="Proteomes" id="UP000636960"/>
    </source>
</evidence>
<feature type="domain" description="HTH luxR-type" evidence="4">
    <location>
        <begin position="139"/>
        <end position="204"/>
    </location>
</feature>
<gene>
    <name evidence="5" type="ORF">Ari01nite_30960</name>
</gene>
<keyword evidence="2" id="KW-0238">DNA-binding</keyword>
<name>A0A919MQ03_9ACTN</name>
<feature type="domain" description="HTH luxR-type" evidence="4">
    <location>
        <begin position="358"/>
        <end position="423"/>
    </location>
</feature>
<evidence type="ECO:0000259" key="4">
    <source>
        <dbReference type="PROSITE" id="PS50043"/>
    </source>
</evidence>
<dbReference type="InterPro" id="IPR036388">
    <property type="entry name" value="WH-like_DNA-bd_sf"/>
</dbReference>
<dbReference type="InterPro" id="IPR000792">
    <property type="entry name" value="Tscrpt_reg_LuxR_C"/>
</dbReference>
<dbReference type="PANTHER" id="PTHR44688:SF16">
    <property type="entry name" value="DNA-BINDING TRANSCRIPTIONAL ACTIVATOR DEVR_DOSR"/>
    <property type="match status" value="1"/>
</dbReference>
<dbReference type="InterPro" id="IPR016032">
    <property type="entry name" value="Sig_transdc_resp-reg_C-effctor"/>
</dbReference>
<evidence type="ECO:0000313" key="5">
    <source>
        <dbReference type="EMBL" id="GIE95631.1"/>
    </source>
</evidence>
<reference evidence="5" key="1">
    <citation type="submission" date="2021-01" db="EMBL/GenBank/DDBJ databases">
        <title>Whole genome shotgun sequence of Actinoplanes rishiriensis NBRC 108556.</title>
        <authorList>
            <person name="Komaki H."/>
            <person name="Tamura T."/>
        </authorList>
    </citation>
    <scope>NUCLEOTIDE SEQUENCE</scope>
    <source>
        <strain evidence="5">NBRC 108556</strain>
    </source>
</reference>
<dbReference type="Proteomes" id="UP000636960">
    <property type="component" value="Unassembled WGS sequence"/>
</dbReference>